<keyword evidence="8" id="KW-0175">Coiled coil</keyword>
<evidence type="ECO:0000313" key="9">
    <source>
        <dbReference type="EMBL" id="OCX70578.1"/>
    </source>
</evidence>
<dbReference type="AlphaFoldDB" id="A0A1C2JAJ7"/>
<dbReference type="Gene3D" id="1.20.1600.10">
    <property type="entry name" value="Outer membrane efflux proteins (OEP)"/>
    <property type="match status" value="1"/>
</dbReference>
<feature type="coiled-coil region" evidence="8">
    <location>
        <begin position="376"/>
        <end position="435"/>
    </location>
</feature>
<dbReference type="EMBL" id="LWSA01000194">
    <property type="protein sequence ID" value="OCX70578.1"/>
    <property type="molecule type" value="Genomic_DNA"/>
</dbReference>
<dbReference type="GO" id="GO:0031640">
    <property type="term" value="P:killing of cells of another organism"/>
    <property type="evidence" value="ECO:0007669"/>
    <property type="project" value="UniProtKB-KW"/>
</dbReference>
<keyword evidence="5 7" id="KW-0472">Membrane</keyword>
<keyword evidence="2 7" id="KW-0813">Transport</keyword>
<comment type="subcellular location">
    <subcellularLocation>
        <location evidence="7">Cell outer membrane</location>
        <topology evidence="7">Peripheral membrane protein</topology>
    </subcellularLocation>
</comment>
<keyword evidence="4" id="KW-0812">Transmembrane</keyword>
<dbReference type="Proteomes" id="UP000095008">
    <property type="component" value="Unassembled WGS sequence"/>
</dbReference>
<evidence type="ECO:0000256" key="6">
    <source>
        <dbReference type="ARBA" id="ARBA00023237"/>
    </source>
</evidence>
<dbReference type="Pfam" id="PF02321">
    <property type="entry name" value="OEP"/>
    <property type="match status" value="2"/>
</dbReference>
<dbReference type="PANTHER" id="PTHR30026:SF20">
    <property type="entry name" value="OUTER MEMBRANE PROTEIN TOLC"/>
    <property type="match status" value="1"/>
</dbReference>
<dbReference type="SUPFAM" id="SSF56954">
    <property type="entry name" value="Outer membrane efflux proteins (OEP)"/>
    <property type="match status" value="1"/>
</dbReference>
<keyword evidence="7" id="KW-0354">Hemolysis</keyword>
<evidence type="ECO:0000256" key="7">
    <source>
        <dbReference type="PIRNR" id="PIRNR001892"/>
    </source>
</evidence>
<dbReference type="PANTHER" id="PTHR30026">
    <property type="entry name" value="OUTER MEMBRANE PROTEIN TOLC"/>
    <property type="match status" value="1"/>
</dbReference>
<name>A0A1C2JAJ7_ACITH</name>
<comment type="similarity">
    <text evidence="1 7">Belongs to the outer membrane factor (OMF) (TC 1.B.17) family.</text>
</comment>
<organism evidence="10 12">
    <name type="scientific">Acidithiobacillus thiooxidans</name>
    <name type="common">Thiobacillus thiooxidans</name>
    <dbReference type="NCBI Taxonomy" id="930"/>
    <lineage>
        <taxon>Bacteria</taxon>
        <taxon>Pseudomonadati</taxon>
        <taxon>Pseudomonadota</taxon>
        <taxon>Acidithiobacillia</taxon>
        <taxon>Acidithiobacillales</taxon>
        <taxon>Acidithiobacillaceae</taxon>
        <taxon>Acidithiobacillus</taxon>
    </lineage>
</organism>
<dbReference type="GO" id="GO:0015288">
    <property type="term" value="F:porin activity"/>
    <property type="evidence" value="ECO:0007669"/>
    <property type="project" value="TreeGrafter"/>
</dbReference>
<evidence type="ECO:0000256" key="2">
    <source>
        <dbReference type="ARBA" id="ARBA00022448"/>
    </source>
</evidence>
<evidence type="ECO:0000256" key="8">
    <source>
        <dbReference type="SAM" id="Coils"/>
    </source>
</evidence>
<protein>
    <recommendedName>
        <fullName evidence="7">Protein CyaE</fullName>
    </recommendedName>
</protein>
<accession>A0A1C2JAJ7</accession>
<dbReference type="InterPro" id="IPR051906">
    <property type="entry name" value="TolC-like"/>
</dbReference>
<evidence type="ECO:0000256" key="3">
    <source>
        <dbReference type="ARBA" id="ARBA00022452"/>
    </source>
</evidence>
<reference evidence="10 11" key="1">
    <citation type="journal article" date="2016" name="Int. J. Mol. Sci.">
        <title>Comparative genomics of the extreme acidophile Acidithiobacillus thiooxidans reveals intraspecific divergence and niche adaptation.</title>
        <authorList>
            <person name="Zhang X."/>
            <person name="Feng X."/>
            <person name="Tao J."/>
            <person name="Ma L."/>
            <person name="Xiao Y."/>
            <person name="Liang Y."/>
            <person name="Liu X."/>
            <person name="Yin H."/>
        </authorList>
    </citation>
    <scope>NUCLEOTIDE SEQUENCE [LARGE SCALE GENOMIC DNA]</scope>
    <source>
        <strain evidence="9 11">A02</strain>
        <strain evidence="10">DXS-W</strain>
    </source>
</reference>
<keyword evidence="12" id="KW-1185">Reference proteome</keyword>
<keyword evidence="3" id="KW-1134">Transmembrane beta strand</keyword>
<evidence type="ECO:0000256" key="1">
    <source>
        <dbReference type="ARBA" id="ARBA00007613"/>
    </source>
</evidence>
<evidence type="ECO:0000313" key="10">
    <source>
        <dbReference type="EMBL" id="OCX72682.1"/>
    </source>
</evidence>
<proteinExistence type="inferred from homology"/>
<dbReference type="EMBL" id="LWRY01000103">
    <property type="protein sequence ID" value="OCX72682.1"/>
    <property type="molecule type" value="Genomic_DNA"/>
</dbReference>
<dbReference type="STRING" id="930.GCA_002079865_04194"/>
<dbReference type="InterPro" id="IPR003423">
    <property type="entry name" value="OMP_efflux"/>
</dbReference>
<keyword evidence="7" id="KW-0204">Cytolysis</keyword>
<evidence type="ECO:0000256" key="5">
    <source>
        <dbReference type="ARBA" id="ARBA00023136"/>
    </source>
</evidence>
<comment type="caution">
    <text evidence="10">The sequence shown here is derived from an EMBL/GenBank/DDBJ whole genome shotgun (WGS) entry which is preliminary data.</text>
</comment>
<comment type="function">
    <text evidence="7">CyaE is necessary for transport of calmodulin-sensitive adenylate cyclase-hemolysin (cyclolysin).</text>
</comment>
<dbReference type="GO" id="GO:1990281">
    <property type="term" value="C:efflux pump complex"/>
    <property type="evidence" value="ECO:0007669"/>
    <property type="project" value="TreeGrafter"/>
</dbReference>
<keyword evidence="6 7" id="KW-0998">Cell outer membrane</keyword>
<evidence type="ECO:0000313" key="12">
    <source>
        <dbReference type="Proteomes" id="UP000095008"/>
    </source>
</evidence>
<dbReference type="GO" id="GO:0015562">
    <property type="term" value="F:efflux transmembrane transporter activity"/>
    <property type="evidence" value="ECO:0007669"/>
    <property type="project" value="InterPro"/>
</dbReference>
<dbReference type="PIRSF" id="PIRSF001892">
    <property type="entry name" value="CyaE"/>
    <property type="match status" value="1"/>
</dbReference>
<gene>
    <name evidence="10" type="ORF">A6M23_09195</name>
    <name evidence="9" type="ORF">A6P07_13915</name>
</gene>
<sequence length="491" mass="54293">MKARRYIFPKWTIQATVSVCGFWLLLCILPASASMIYPAKGFFADPWDTRALVPPVGQYRAASGPVVHLPAVQMPSSKVLEHLKTLPELTAWALAHNPQTSGAWANLEAQAAALGYTKGLWLPTISAQVQGQRSETLYSTSLPNTPAQNGLYSSLSLSEVLFNFGYRQANVSAAHATALAARYSANETLQTVALDVADAYYGLAESKAIVETYQRGVREARMIYQSTRTQYRAHLKAITDVYQAKTELAQAQEDLASAQGSLQASQGQLAESVGLPISVRVHIHRLRPPKVPHAPIVSNWLHLAYHQNQAIRADLETMAAARHNISVAKSQGLPSLSLVGSLGKNFFQQNPDQESFSVGLQLNVPLDTNFQAQYQVQKARALYQEARAQAQQAIQNIFLQVWKAYFQWQSSYRAYKAAQSQVQNAQKALSGIRTQYRIGLANILDLVTAEENLINARVTKSEQLAAYYQFQAELYRYAGVALLTRPLNTRP</sequence>
<evidence type="ECO:0000256" key="4">
    <source>
        <dbReference type="ARBA" id="ARBA00022692"/>
    </source>
</evidence>
<dbReference type="RefSeq" id="WP_024893046.1">
    <property type="nucleotide sequence ID" value="NZ_LWSB01000257.1"/>
</dbReference>
<dbReference type="GO" id="GO:0009279">
    <property type="term" value="C:cell outer membrane"/>
    <property type="evidence" value="ECO:0007669"/>
    <property type="project" value="UniProtKB-SubCell"/>
</dbReference>
<evidence type="ECO:0000313" key="11">
    <source>
        <dbReference type="Proteomes" id="UP000094893"/>
    </source>
</evidence>
<dbReference type="InterPro" id="IPR028351">
    <property type="entry name" value="CyaE"/>
</dbReference>
<dbReference type="Proteomes" id="UP000094893">
    <property type="component" value="Unassembled WGS sequence"/>
</dbReference>